<evidence type="ECO:0000313" key="5">
    <source>
        <dbReference type="Proteomes" id="UP001370758"/>
    </source>
</evidence>
<reference evidence="4 5" key="1">
    <citation type="submission" date="2023-08" db="EMBL/GenBank/DDBJ databases">
        <authorList>
            <person name="Palmer J.M."/>
        </authorList>
    </citation>
    <scope>NUCLEOTIDE SEQUENCE [LARGE SCALE GENOMIC DNA]</scope>
    <source>
        <strain evidence="4 5">TWF481</strain>
    </source>
</reference>
<feature type="compositionally biased region" description="Low complexity" evidence="1">
    <location>
        <begin position="300"/>
        <end position="310"/>
    </location>
</feature>
<keyword evidence="2" id="KW-0472">Membrane</keyword>
<keyword evidence="3" id="KW-0732">Signal</keyword>
<gene>
    <name evidence="4" type="ORF">TWF481_005880</name>
</gene>
<keyword evidence="5" id="KW-1185">Reference proteome</keyword>
<organism evidence="4 5">
    <name type="scientific">Arthrobotrys musiformis</name>
    <dbReference type="NCBI Taxonomy" id="47236"/>
    <lineage>
        <taxon>Eukaryota</taxon>
        <taxon>Fungi</taxon>
        <taxon>Dikarya</taxon>
        <taxon>Ascomycota</taxon>
        <taxon>Pezizomycotina</taxon>
        <taxon>Orbiliomycetes</taxon>
        <taxon>Orbiliales</taxon>
        <taxon>Orbiliaceae</taxon>
        <taxon>Arthrobotrys</taxon>
    </lineage>
</organism>
<protein>
    <submittedName>
        <fullName evidence="4">Uncharacterized protein</fullName>
    </submittedName>
</protein>
<accession>A0AAV9WKU3</accession>
<keyword evidence="2" id="KW-1133">Transmembrane helix</keyword>
<feature type="chain" id="PRO_5043575360" evidence="3">
    <location>
        <begin position="24"/>
        <end position="349"/>
    </location>
</feature>
<feature type="compositionally biased region" description="Basic and acidic residues" evidence="1">
    <location>
        <begin position="287"/>
        <end position="299"/>
    </location>
</feature>
<feature type="region of interest" description="Disordered" evidence="1">
    <location>
        <begin position="265"/>
        <end position="324"/>
    </location>
</feature>
<proteinExistence type="predicted"/>
<keyword evidence="2" id="KW-0812">Transmembrane</keyword>
<feature type="compositionally biased region" description="Low complexity" evidence="1">
    <location>
        <begin position="200"/>
        <end position="217"/>
    </location>
</feature>
<dbReference type="AlphaFoldDB" id="A0AAV9WKU3"/>
<comment type="caution">
    <text evidence="4">The sequence shown here is derived from an EMBL/GenBank/DDBJ whole genome shotgun (WGS) entry which is preliminary data.</text>
</comment>
<evidence type="ECO:0000313" key="4">
    <source>
        <dbReference type="EMBL" id="KAK6507448.1"/>
    </source>
</evidence>
<sequence length="349" mass="36994">MDRSHYIVSLLLFYLIQLHGRYAEGAGFPPFSALPDYYDLSSPAQNCVDSVFYLNITSCSSIPNLDQQYILCLCSTDNFGDNNAPSYPEGGSSGVFWDCCPSYKCAVEAKGYLNLYCDSVDFSAFTASIKTVSTTTTTTIPFSEAPSAVAGPPVMASTTSTSQIVNVGPPVMASTTSTSQIIGVGPPATASIESTDGNNTMPSSPESISETTTSKPTAAVTETPKPSHSVGWTVGIGVGASAGGIAVIVLTWSAIIFFVRKHKNGKHTTDVEGPPSQSAVSTTRLDIMPKGEELDKKGPSESSQRSSSNSTPIAGSLKGDRPRRVAELEIEDIQRIRRTKEFIDGSELI</sequence>
<feature type="region of interest" description="Disordered" evidence="1">
    <location>
        <begin position="188"/>
        <end position="227"/>
    </location>
</feature>
<evidence type="ECO:0000256" key="2">
    <source>
        <dbReference type="SAM" id="Phobius"/>
    </source>
</evidence>
<dbReference type="EMBL" id="JAVHJL010000003">
    <property type="protein sequence ID" value="KAK6507448.1"/>
    <property type="molecule type" value="Genomic_DNA"/>
</dbReference>
<feature type="transmembrane region" description="Helical" evidence="2">
    <location>
        <begin position="232"/>
        <end position="259"/>
    </location>
</feature>
<evidence type="ECO:0000256" key="1">
    <source>
        <dbReference type="SAM" id="MobiDB-lite"/>
    </source>
</evidence>
<name>A0AAV9WKU3_9PEZI</name>
<feature type="signal peptide" evidence="3">
    <location>
        <begin position="1"/>
        <end position="23"/>
    </location>
</feature>
<feature type="compositionally biased region" description="Polar residues" evidence="1">
    <location>
        <begin position="275"/>
        <end position="284"/>
    </location>
</feature>
<evidence type="ECO:0000256" key="3">
    <source>
        <dbReference type="SAM" id="SignalP"/>
    </source>
</evidence>
<dbReference type="Proteomes" id="UP001370758">
    <property type="component" value="Unassembled WGS sequence"/>
</dbReference>